<dbReference type="Pfam" id="PF07167">
    <property type="entry name" value="PhaC_N"/>
    <property type="match status" value="1"/>
</dbReference>
<evidence type="ECO:0000256" key="2">
    <source>
        <dbReference type="ARBA" id="ARBA00023315"/>
    </source>
</evidence>
<gene>
    <name evidence="5" type="ORF">SAJA_01435</name>
</gene>
<name>A0A423Q1F7_9GAMM</name>
<proteinExistence type="predicted"/>
<dbReference type="Gene3D" id="3.40.50.1820">
    <property type="entry name" value="alpha/beta hydrolase"/>
    <property type="match status" value="1"/>
</dbReference>
<dbReference type="Proteomes" id="UP000285310">
    <property type="component" value="Unassembled WGS sequence"/>
</dbReference>
<dbReference type="InterPro" id="IPR051321">
    <property type="entry name" value="PHA/PHB_synthase"/>
</dbReference>
<feature type="domain" description="Poly-beta-hydroxybutyrate polymerase N-terminal" evidence="4">
    <location>
        <begin position="57"/>
        <end position="224"/>
    </location>
</feature>
<protein>
    <submittedName>
        <fullName evidence="5">Poly(R)-hydroxyalkanoic acid synthase</fullName>
    </submittedName>
</protein>
<dbReference type="InterPro" id="IPR010941">
    <property type="entry name" value="PhaC_N"/>
</dbReference>
<dbReference type="InterPro" id="IPR000073">
    <property type="entry name" value="AB_hydrolase_1"/>
</dbReference>
<feature type="domain" description="AB hydrolase-1" evidence="3">
    <location>
        <begin position="346"/>
        <end position="474"/>
    </location>
</feature>
<dbReference type="EMBL" id="AYKG01000002">
    <property type="protein sequence ID" value="ROO32304.1"/>
    <property type="molecule type" value="Genomic_DNA"/>
</dbReference>
<organism evidence="5 6">
    <name type="scientific">Salinisphaera japonica YTM-1</name>
    <dbReference type="NCBI Taxonomy" id="1209778"/>
    <lineage>
        <taxon>Bacteria</taxon>
        <taxon>Pseudomonadati</taxon>
        <taxon>Pseudomonadota</taxon>
        <taxon>Gammaproteobacteria</taxon>
        <taxon>Salinisphaerales</taxon>
        <taxon>Salinisphaeraceae</taxon>
        <taxon>Salinisphaera</taxon>
    </lineage>
</organism>
<keyword evidence="2" id="KW-0012">Acyltransferase</keyword>
<sequence>MDPSRRAEWPSLSRSMSELVAASARQPLTVARIELALIARLALISVGRAPLAPRAGDRRFTDTSWQAHPVFRRSLQTYLAWSQALTDLVEALTVDDTTRDRLRFVVRHAVAAGAPSNLFFLHPGFYARVRASKGASMLTGLVQFIDDMASHQGLPRQVDTSAFTIGKNIAATPGAVIYRDALVELIQYAPATPQQDGAPILIVPPQINKFYVFDLSPDNSFVRHALAAGQAVFMLSWRNPTAAQKHWGLADYVKAVDQAIEHVAALNDGAAVKLVGACAGGLTAAVALAYRRARGPVGDTEAVSAPADVACLSLFVTLLGKSVATDDAGRAHDERVVRHALARSSTTGVLDGADMARAFAWLRPEDCVWRFVTNNYVLGQRPPASDILYWNADTTRLPARLHADLLRIYGDDALARPGGIMIDGIAIDLAAVDCDVFVMAGEKDHITPWRACHDSAARLSAPCRFVLVGAGHVQSLVCPPGEDTVYASDVCGQGETADDWQAGAPVYHESWWHEWLAWCQAHGAAPRTAPDHYGDTALGCAPLDTAPGRYVRQR</sequence>
<dbReference type="GO" id="GO:0042619">
    <property type="term" value="P:poly-hydroxybutyrate biosynthetic process"/>
    <property type="evidence" value="ECO:0007669"/>
    <property type="project" value="InterPro"/>
</dbReference>
<accession>A0A423Q1F7</accession>
<evidence type="ECO:0000256" key="1">
    <source>
        <dbReference type="ARBA" id="ARBA00022679"/>
    </source>
</evidence>
<dbReference type="AlphaFoldDB" id="A0A423Q1F7"/>
<dbReference type="InterPro" id="IPR029058">
    <property type="entry name" value="AB_hydrolase_fold"/>
</dbReference>
<comment type="caution">
    <text evidence="5">The sequence shown here is derived from an EMBL/GenBank/DDBJ whole genome shotgun (WGS) entry which is preliminary data.</text>
</comment>
<dbReference type="InParanoid" id="A0A423Q1F7"/>
<dbReference type="PANTHER" id="PTHR36837">
    <property type="entry name" value="POLY(3-HYDROXYALKANOATE) POLYMERASE SUBUNIT PHAC"/>
    <property type="match status" value="1"/>
</dbReference>
<dbReference type="SUPFAM" id="SSF53474">
    <property type="entry name" value="alpha/beta-Hydrolases"/>
    <property type="match status" value="1"/>
</dbReference>
<evidence type="ECO:0000313" key="6">
    <source>
        <dbReference type="Proteomes" id="UP000285310"/>
    </source>
</evidence>
<evidence type="ECO:0000259" key="3">
    <source>
        <dbReference type="Pfam" id="PF00561"/>
    </source>
</evidence>
<evidence type="ECO:0000259" key="4">
    <source>
        <dbReference type="Pfam" id="PF07167"/>
    </source>
</evidence>
<keyword evidence="1" id="KW-0808">Transferase</keyword>
<keyword evidence="6" id="KW-1185">Reference proteome</keyword>
<evidence type="ECO:0000313" key="5">
    <source>
        <dbReference type="EMBL" id="ROO32304.1"/>
    </source>
</evidence>
<dbReference type="GO" id="GO:0016746">
    <property type="term" value="F:acyltransferase activity"/>
    <property type="evidence" value="ECO:0007669"/>
    <property type="project" value="UniProtKB-KW"/>
</dbReference>
<reference evidence="5 6" key="1">
    <citation type="submission" date="2013-10" db="EMBL/GenBank/DDBJ databases">
        <title>Salinisphaera japonica YTM-1 Genome Sequencing.</title>
        <authorList>
            <person name="Lai Q."/>
            <person name="Li C."/>
            <person name="Shao Z."/>
        </authorList>
    </citation>
    <scope>NUCLEOTIDE SEQUENCE [LARGE SCALE GENOMIC DNA]</scope>
    <source>
        <strain evidence="5 6">YTM-1</strain>
    </source>
</reference>
<dbReference type="PANTHER" id="PTHR36837:SF5">
    <property type="entry name" value="POLY-3-HYDROXYBUTYRATE SYNTHASE"/>
    <property type="match status" value="1"/>
</dbReference>
<dbReference type="RefSeq" id="WP_184999692.1">
    <property type="nucleotide sequence ID" value="NZ_AYKG01000002.1"/>
</dbReference>
<dbReference type="Pfam" id="PF00561">
    <property type="entry name" value="Abhydrolase_1"/>
    <property type="match status" value="1"/>
</dbReference>